<proteinExistence type="predicted"/>
<dbReference type="SUPFAM" id="SSF53955">
    <property type="entry name" value="Lysozyme-like"/>
    <property type="match status" value="1"/>
</dbReference>
<dbReference type="GO" id="GO:0016787">
    <property type="term" value="F:hydrolase activity"/>
    <property type="evidence" value="ECO:0007669"/>
    <property type="project" value="UniProtKB-KW"/>
</dbReference>
<gene>
    <name evidence="1" type="ORF">ABS361_17575</name>
</gene>
<dbReference type="PANTHER" id="PTHR34408:SF1">
    <property type="entry name" value="GLYCOSYL HYDROLASE FAMILY 19 DOMAIN-CONTAINING PROTEIN HI_1415"/>
    <property type="match status" value="1"/>
</dbReference>
<protein>
    <submittedName>
        <fullName evidence="1">Glycoside hydrolase family 19 protein</fullName>
    </submittedName>
</protein>
<name>A0AAU7X7M7_9HYPH</name>
<dbReference type="EMBL" id="CP158568">
    <property type="protein sequence ID" value="XBY43854.1"/>
    <property type="molecule type" value="Genomic_DNA"/>
</dbReference>
<dbReference type="PANTHER" id="PTHR34408">
    <property type="entry name" value="FAMILY PROTEIN, PUTATIVE-RELATED"/>
    <property type="match status" value="1"/>
</dbReference>
<dbReference type="KEGG" id="mflg:ABS361_17575"/>
<sequence>MRAYDLAKSLCPNGRPNYLAAFAAGDALLAEKRIDRPLRLAHFLAQVFHESDGLTVTVESGRYTAQNLADMWDRKVWRRYFASREAMIAMAAQCRIDGGERLFSIVYGGRMGNGDAATGDGWRYRGRGLLQTTGKDAYRRCGALCGADFVAEPDLVLDPRYALVPAAAEWAEGGCNAAADRDDLEAVTRVVNGGTIGLASRARWLTRVKRAMAIG</sequence>
<dbReference type="InterPro" id="IPR023346">
    <property type="entry name" value="Lysozyme-like_dom_sf"/>
</dbReference>
<dbReference type="AlphaFoldDB" id="A0AAU7X7M7"/>
<dbReference type="RefSeq" id="WP_407048953.1">
    <property type="nucleotide sequence ID" value="NZ_CP158568.1"/>
</dbReference>
<evidence type="ECO:0000313" key="1">
    <source>
        <dbReference type="EMBL" id="XBY43854.1"/>
    </source>
</evidence>
<organism evidence="1">
    <name type="scientific">Methyloraptor flagellatus</name>
    <dbReference type="NCBI Taxonomy" id="3162530"/>
    <lineage>
        <taxon>Bacteria</taxon>
        <taxon>Pseudomonadati</taxon>
        <taxon>Pseudomonadota</taxon>
        <taxon>Alphaproteobacteria</taxon>
        <taxon>Hyphomicrobiales</taxon>
        <taxon>Ancalomicrobiaceae</taxon>
        <taxon>Methyloraptor</taxon>
    </lineage>
</organism>
<accession>A0AAU7X7M7</accession>
<dbReference type="InterPro" id="IPR052354">
    <property type="entry name" value="Cell_Wall_Dynamics_Protein"/>
</dbReference>
<reference evidence="1" key="1">
    <citation type="submission" date="2024-06" db="EMBL/GenBank/DDBJ databases">
        <title>Methylostella associata gen. nov., sp. nov., a novel Ancalomicrobiaceae-affiliated facultatively methylotrophic bacteria that feed on methanotrophs of the genus Methylococcus.</title>
        <authorList>
            <person name="Saltykova V."/>
            <person name="Danilova O.V."/>
            <person name="Oshkin I.Y."/>
            <person name="Belova S.E."/>
            <person name="Pimenov N.V."/>
            <person name="Dedysh S.N."/>
        </authorList>
    </citation>
    <scope>NUCLEOTIDE SEQUENCE</scope>
    <source>
        <strain evidence="1">S20</strain>
    </source>
</reference>
<dbReference type="Gene3D" id="1.10.530.10">
    <property type="match status" value="1"/>
</dbReference>
<keyword evidence="1" id="KW-0378">Hydrolase</keyword>